<keyword evidence="4" id="KW-0406">Ion transport</keyword>
<protein>
    <submittedName>
        <fullName evidence="7">Iron-siderophore ABC transporter substrate-binding protein</fullName>
    </submittedName>
</protein>
<comment type="similarity">
    <text evidence="2">Belongs to the bacterial solute-binding protein 8 family.</text>
</comment>
<keyword evidence="4" id="KW-0408">Iron</keyword>
<evidence type="ECO:0000313" key="8">
    <source>
        <dbReference type="Proteomes" id="UP000826462"/>
    </source>
</evidence>
<keyword evidence="8" id="KW-1185">Reference proteome</keyword>
<comment type="subcellular location">
    <subcellularLocation>
        <location evidence="1">Cell envelope</location>
    </subcellularLocation>
</comment>
<sequence>MVRKNAGSAGENSSAVGADEAADAAKATAARTCATQRIVVLDWPLTEIVLSLGVVPVGVSRPVWYTRLDGVPPLPPSAVDTGLLYQPNFEVIETLKPDLIVVTPAHAPMRTLLERIAPTFAVPLYGGGVRGGGGGAHSDVYAAVRSATQQLAQRLCRETQAQTLIAQADAQLKQVSQRLAAFRASGKPVYLLRPIDDRHVSVFGTPSLFGGILSRLALTNAWQGATDLQGAAEADFASLAKHPDAQAVLIGVPPGVAAQLAKSPLWNALPFVARNRVAHIDANIPPLGGIVASMRFAGSLGDALQGAA</sequence>
<reference evidence="7 8" key="1">
    <citation type="submission" date="2021-07" db="EMBL/GenBank/DDBJ databases">
        <title>Paraburkholderia edwinii protects Aspergillus sp. from phenazines by acting as a toxin sponge.</title>
        <authorList>
            <person name="Dahlstrom K.M."/>
            <person name="Newman D.K."/>
        </authorList>
    </citation>
    <scope>NUCLEOTIDE SEQUENCE [LARGE SCALE GENOMIC DNA]</scope>
    <source>
        <strain evidence="7 8">Pe01</strain>
    </source>
</reference>
<dbReference type="PRINTS" id="PR01715">
    <property type="entry name" value="FERRIBNDNGPP"/>
</dbReference>
<evidence type="ECO:0000256" key="5">
    <source>
        <dbReference type="ARBA" id="ARBA00022729"/>
    </source>
</evidence>
<dbReference type="Gene3D" id="3.40.50.1980">
    <property type="entry name" value="Nitrogenase molybdenum iron protein domain"/>
    <property type="match status" value="2"/>
</dbReference>
<evidence type="ECO:0000259" key="6">
    <source>
        <dbReference type="PROSITE" id="PS50983"/>
    </source>
</evidence>
<dbReference type="InterPro" id="IPR051313">
    <property type="entry name" value="Bact_iron-sidero_bind"/>
</dbReference>
<name>A0ABX8UQ34_9BURK</name>
<dbReference type="Proteomes" id="UP000826462">
    <property type="component" value="Chromosome 1"/>
</dbReference>
<evidence type="ECO:0000256" key="2">
    <source>
        <dbReference type="ARBA" id="ARBA00008814"/>
    </source>
</evidence>
<dbReference type="SUPFAM" id="SSF53807">
    <property type="entry name" value="Helical backbone' metal receptor"/>
    <property type="match status" value="1"/>
</dbReference>
<feature type="domain" description="Fe/B12 periplasmic-binding" evidence="6">
    <location>
        <begin position="37"/>
        <end position="308"/>
    </location>
</feature>
<keyword evidence="4" id="KW-0410">Iron transport</keyword>
<dbReference type="PANTHER" id="PTHR30532">
    <property type="entry name" value="IRON III DICITRATE-BINDING PERIPLASMIC PROTEIN"/>
    <property type="match status" value="1"/>
</dbReference>
<dbReference type="InterPro" id="IPR002491">
    <property type="entry name" value="ABC_transptr_periplasmic_BD"/>
</dbReference>
<proteinExistence type="inferred from homology"/>
<dbReference type="PANTHER" id="PTHR30532:SF1">
    <property type="entry name" value="IRON(3+)-HYDROXAMATE-BINDING PROTEIN FHUD"/>
    <property type="match status" value="1"/>
</dbReference>
<evidence type="ECO:0000256" key="3">
    <source>
        <dbReference type="ARBA" id="ARBA00022448"/>
    </source>
</evidence>
<keyword evidence="5" id="KW-0732">Signal</keyword>
<gene>
    <name evidence="7" type="ORF">KZJ38_19990</name>
</gene>
<evidence type="ECO:0000256" key="1">
    <source>
        <dbReference type="ARBA" id="ARBA00004196"/>
    </source>
</evidence>
<dbReference type="Pfam" id="PF01497">
    <property type="entry name" value="Peripla_BP_2"/>
    <property type="match status" value="1"/>
</dbReference>
<keyword evidence="3" id="KW-0813">Transport</keyword>
<dbReference type="EMBL" id="CP080095">
    <property type="protein sequence ID" value="QYD71100.1"/>
    <property type="molecule type" value="Genomic_DNA"/>
</dbReference>
<dbReference type="PROSITE" id="PS50983">
    <property type="entry name" value="FE_B12_PBP"/>
    <property type="match status" value="1"/>
</dbReference>
<evidence type="ECO:0000256" key="4">
    <source>
        <dbReference type="ARBA" id="ARBA00022496"/>
    </source>
</evidence>
<accession>A0ABX8UQ34</accession>
<organism evidence="7 8">
    <name type="scientific">Paraburkholderia edwinii</name>
    <dbReference type="NCBI Taxonomy" id="2861782"/>
    <lineage>
        <taxon>Bacteria</taxon>
        <taxon>Pseudomonadati</taxon>
        <taxon>Pseudomonadota</taxon>
        <taxon>Betaproteobacteria</taxon>
        <taxon>Burkholderiales</taxon>
        <taxon>Burkholderiaceae</taxon>
        <taxon>Paraburkholderia</taxon>
    </lineage>
</organism>
<evidence type="ECO:0000313" key="7">
    <source>
        <dbReference type="EMBL" id="QYD71100.1"/>
    </source>
</evidence>
<dbReference type="CDD" id="cd01146">
    <property type="entry name" value="FhuD"/>
    <property type="match status" value="1"/>
</dbReference>